<dbReference type="AlphaFoldDB" id="A0A397T3P4"/>
<reference evidence="1 2" key="1">
    <citation type="submission" date="2018-06" db="EMBL/GenBank/DDBJ databases">
        <title>Comparative genomics reveals the genomic features of Rhizophagus irregularis, R. cerebriforme, R. diaphanum and Gigaspora rosea, and their symbiotic lifestyle signature.</title>
        <authorList>
            <person name="Morin E."/>
            <person name="San Clemente H."/>
            <person name="Chen E.C.H."/>
            <person name="De La Providencia I."/>
            <person name="Hainaut M."/>
            <person name="Kuo A."/>
            <person name="Kohler A."/>
            <person name="Murat C."/>
            <person name="Tang N."/>
            <person name="Roy S."/>
            <person name="Loubradou J."/>
            <person name="Henrissat B."/>
            <person name="Grigoriev I.V."/>
            <person name="Corradi N."/>
            <person name="Roux C."/>
            <person name="Martin F.M."/>
        </authorList>
    </citation>
    <scope>NUCLEOTIDE SEQUENCE [LARGE SCALE GENOMIC DNA]</scope>
    <source>
        <strain evidence="1 2">DAOM 227022</strain>
    </source>
</reference>
<dbReference type="EMBL" id="QKYT01000113">
    <property type="protein sequence ID" value="RIA93020.1"/>
    <property type="molecule type" value="Genomic_DNA"/>
</dbReference>
<evidence type="ECO:0000313" key="2">
    <source>
        <dbReference type="Proteomes" id="UP000265703"/>
    </source>
</evidence>
<evidence type="ECO:0000313" key="1">
    <source>
        <dbReference type="EMBL" id="RIA93020.1"/>
    </source>
</evidence>
<comment type="caution">
    <text evidence="1">The sequence shown here is derived from an EMBL/GenBank/DDBJ whole genome shotgun (WGS) entry which is preliminary data.</text>
</comment>
<organism evidence="1 2">
    <name type="scientific">Glomus cerebriforme</name>
    <dbReference type="NCBI Taxonomy" id="658196"/>
    <lineage>
        <taxon>Eukaryota</taxon>
        <taxon>Fungi</taxon>
        <taxon>Fungi incertae sedis</taxon>
        <taxon>Mucoromycota</taxon>
        <taxon>Glomeromycotina</taxon>
        <taxon>Glomeromycetes</taxon>
        <taxon>Glomerales</taxon>
        <taxon>Glomeraceae</taxon>
        <taxon>Glomus</taxon>
    </lineage>
</organism>
<keyword evidence="2" id="KW-1185">Reference proteome</keyword>
<protein>
    <submittedName>
        <fullName evidence="1">Uncharacterized protein</fullName>
    </submittedName>
</protein>
<accession>A0A397T3P4</accession>
<name>A0A397T3P4_9GLOM</name>
<gene>
    <name evidence="1" type="ORF">C1645_874378</name>
</gene>
<dbReference type="Proteomes" id="UP000265703">
    <property type="component" value="Unassembled WGS sequence"/>
</dbReference>
<proteinExistence type="predicted"/>
<sequence>MDHHSTGFINNYSCNSNNIQQSNVTTQQEHSSSNINYNVEDANFSVIDDNVFQPPPNYSDQHPMSNENISSSLQPLCPTPTISPSYAPQYTDGHQTNNSIISSLDIPNFKILIIPTSSPMSLNLINNSLIYSLDIPGFKILVIPTSIQFQ</sequence>